<dbReference type="Proteomes" id="UP000275846">
    <property type="component" value="Unassembled WGS sequence"/>
</dbReference>
<accession>A0A183T0M9</accession>
<gene>
    <name evidence="3" type="ORF">SSLN_LOCUS10027</name>
</gene>
<dbReference type="InterPro" id="IPR027124">
    <property type="entry name" value="Swc5/CFDP1/2"/>
</dbReference>
<dbReference type="WBParaSite" id="SSLN_0001040001-mRNA-1">
    <property type="protein sequence ID" value="SSLN_0001040001-mRNA-1"/>
    <property type="gene ID" value="SSLN_0001040001"/>
</dbReference>
<dbReference type="PANTHER" id="PTHR23227:SF84">
    <property type="entry name" value="ENDONUCLEASE_EXONUCLEASE_PHOSPHATASE DOMAIN-CONTAINING PROTEIN"/>
    <property type="match status" value="1"/>
</dbReference>
<dbReference type="PANTHER" id="PTHR23227">
    <property type="entry name" value="BUCENTAUR RELATED"/>
    <property type="match status" value="1"/>
</dbReference>
<evidence type="ECO:0000313" key="5">
    <source>
        <dbReference type="WBParaSite" id="SSLN_0001040001-mRNA-1"/>
    </source>
</evidence>
<sequence length="680" mass="77488">MLLWPPLTGIQLSPLAPQSWVLPSRHTPGNRHDLCAKPGEGLRCCVCLHTRQTAVRAGQWSDAEVRAATGDLVYVYYVLDLAPQTQAPGFHTTEVERLISHMYEIARGHVKKKPSQPDHHQSATPHNTHWTNCEFHFINIYIYCSESDDKRAELRYLQRLFMANGYPRNFIERSRLAKPRQNLTAGDRNHPSTGFNHAESSYETESPLPRGETSNIIYRIQCESCEVNYVGETGKRLQTRVTEHVRAVRRMNPLSLVAEHCANSGHTFAIQNAEILGRGNDCITRETIEAWHTEPTSINRCIALPAAYQALRAQLIEQISSGDNVTTSAYAPPMTSSDTVKDKFFEELHNLRATVLKVDKLIVLGDFNARIGTGQAAWRRVLIPHGLGSCNNNSLLLLLTRAGHRLLLTNTFFREKATWMHPRSRRWQLLDYVLVRRRDRQDVLKLEDLHAAEDNATVETRWCQLRNVIQSTALKVLRRARRQHQDWFDDNDADISNLLAEKNELHKTYMDFRADATKAAFFRCHCLVRQRLREMQDAWMIRKAEEIQEYAERNEIINFFKAIKAIYGPCIKGTAPLLSSDDTTLLTQKPQLLKPWSIKHRDPTQTYRKSKNTAGSDCWQISQHSSRRCGAKDKFLRISKTRQSSITTNGRGTGNDVIIAEASSCSKSPGRSSPVSFSIV</sequence>
<keyword evidence="4" id="KW-1185">Reference proteome</keyword>
<dbReference type="SUPFAM" id="SSF56219">
    <property type="entry name" value="DNase I-like"/>
    <property type="match status" value="1"/>
</dbReference>
<reference evidence="3 4" key="2">
    <citation type="submission" date="2018-11" db="EMBL/GenBank/DDBJ databases">
        <authorList>
            <consortium name="Pathogen Informatics"/>
        </authorList>
    </citation>
    <scope>NUCLEOTIDE SEQUENCE [LARGE SCALE GENOMIC DNA]</scope>
    <source>
        <strain evidence="3 4">NST_G2</strain>
    </source>
</reference>
<dbReference type="EMBL" id="UYSU01035607">
    <property type="protein sequence ID" value="VDL96412.1"/>
    <property type="molecule type" value="Genomic_DNA"/>
</dbReference>
<evidence type="ECO:0000259" key="2">
    <source>
        <dbReference type="Pfam" id="PF26215"/>
    </source>
</evidence>
<evidence type="ECO:0000313" key="4">
    <source>
        <dbReference type="Proteomes" id="UP000275846"/>
    </source>
</evidence>
<evidence type="ECO:0000313" key="3">
    <source>
        <dbReference type="EMBL" id="VDL96412.1"/>
    </source>
</evidence>
<reference evidence="5" key="1">
    <citation type="submission" date="2016-06" db="UniProtKB">
        <authorList>
            <consortium name="WormBaseParasite"/>
        </authorList>
    </citation>
    <scope>IDENTIFICATION</scope>
</reference>
<organism evidence="5">
    <name type="scientific">Schistocephalus solidus</name>
    <name type="common">Tapeworm</name>
    <dbReference type="NCBI Taxonomy" id="70667"/>
    <lineage>
        <taxon>Eukaryota</taxon>
        <taxon>Metazoa</taxon>
        <taxon>Spiralia</taxon>
        <taxon>Lophotrochozoa</taxon>
        <taxon>Platyhelminthes</taxon>
        <taxon>Cestoda</taxon>
        <taxon>Eucestoda</taxon>
        <taxon>Diphyllobothriidea</taxon>
        <taxon>Diphyllobothriidae</taxon>
        <taxon>Schistocephalus</taxon>
    </lineage>
</organism>
<feature type="compositionally biased region" description="Polar residues" evidence="1">
    <location>
        <begin position="191"/>
        <end position="204"/>
    </location>
</feature>
<protein>
    <submittedName>
        <fullName evidence="5">Endonuclease/exonuclease/phosphatase domain-containing protein</fullName>
    </submittedName>
</protein>
<dbReference type="InterPro" id="IPR036691">
    <property type="entry name" value="Endo/exonu/phosph_ase_sf"/>
</dbReference>
<dbReference type="Pfam" id="PF26215">
    <property type="entry name" value="HTH_animal"/>
    <property type="match status" value="1"/>
</dbReference>
<name>A0A183T0M9_SCHSO</name>
<dbReference type="CDD" id="cd10442">
    <property type="entry name" value="GIY-YIG_PLEs"/>
    <property type="match status" value="1"/>
</dbReference>
<dbReference type="AlphaFoldDB" id="A0A183T0M9"/>
<dbReference type="Gene3D" id="3.60.10.10">
    <property type="entry name" value="Endonuclease/exonuclease/phosphatase"/>
    <property type="match status" value="1"/>
</dbReference>
<feature type="domain" description="Helix-turn-helix" evidence="2">
    <location>
        <begin position="136"/>
        <end position="174"/>
    </location>
</feature>
<feature type="region of interest" description="Disordered" evidence="1">
    <location>
        <begin position="178"/>
        <end position="209"/>
    </location>
</feature>
<dbReference type="InterPro" id="IPR058912">
    <property type="entry name" value="HTH_animal"/>
</dbReference>
<evidence type="ECO:0000256" key="1">
    <source>
        <dbReference type="SAM" id="MobiDB-lite"/>
    </source>
</evidence>
<proteinExistence type="predicted"/>